<evidence type="ECO:0000256" key="6">
    <source>
        <dbReference type="ARBA" id="ARBA00023004"/>
    </source>
</evidence>
<protein>
    <submittedName>
        <fullName evidence="8">Oxygenase</fullName>
    </submittedName>
</protein>
<comment type="cofactor">
    <cofactor evidence="1">
        <name>L-ascorbate</name>
        <dbReference type="ChEBI" id="CHEBI:38290"/>
    </cofactor>
</comment>
<gene>
    <name evidence="8" type="ORF">DF286_07415</name>
</gene>
<name>A0A2U2J2Y6_9SPHN</name>
<dbReference type="GO" id="GO:0031418">
    <property type="term" value="F:L-ascorbic acid binding"/>
    <property type="evidence" value="ECO:0007669"/>
    <property type="project" value="UniProtKB-KW"/>
</dbReference>
<accession>A0A2U2J2Y6</accession>
<keyword evidence="2" id="KW-0479">Metal-binding</keyword>
<proteinExistence type="predicted"/>
<dbReference type="InterPro" id="IPR045054">
    <property type="entry name" value="P4HA-like"/>
</dbReference>
<dbReference type="AlphaFoldDB" id="A0A2U2J2Y6"/>
<dbReference type="OrthoDB" id="269774at2"/>
<dbReference type="GO" id="GO:0005506">
    <property type="term" value="F:iron ion binding"/>
    <property type="evidence" value="ECO:0007669"/>
    <property type="project" value="InterPro"/>
</dbReference>
<evidence type="ECO:0000256" key="3">
    <source>
        <dbReference type="ARBA" id="ARBA00022896"/>
    </source>
</evidence>
<keyword evidence="3" id="KW-0847">Vitamin C</keyword>
<evidence type="ECO:0000256" key="5">
    <source>
        <dbReference type="ARBA" id="ARBA00023002"/>
    </source>
</evidence>
<sequence length="222" mass="24932">MGVIEAAEAVRRRFSTVPGLFKVPAPGVEMYVLRDFLADKECSALIALIDEGREPSRLLAHTGDPEFRTSESCNLDPTHPVVRAVEKKIAQVMSLDPACGETIQGQRYAVGQQFKPHHDFFFTTEAYWPEQERNGGQRTWTAMMFLNAVEDGGQTQFPEAKVRITPRKGNLLVWNNLDEHGAPNMTSLHQGMPVIAGVKYVITKWYRERPWTPSLAAATTLY</sequence>
<dbReference type="RefSeq" id="WP_109270849.1">
    <property type="nucleotide sequence ID" value="NZ_QFFF01000001.1"/>
</dbReference>
<keyword evidence="5" id="KW-0560">Oxidoreductase</keyword>
<dbReference type="Gene3D" id="2.60.120.620">
    <property type="entry name" value="q2cbj1_9rhob like domain"/>
    <property type="match status" value="1"/>
</dbReference>
<evidence type="ECO:0000313" key="9">
    <source>
        <dbReference type="Proteomes" id="UP000245916"/>
    </source>
</evidence>
<evidence type="ECO:0000256" key="4">
    <source>
        <dbReference type="ARBA" id="ARBA00022964"/>
    </source>
</evidence>
<keyword evidence="4" id="KW-0223">Dioxygenase</keyword>
<dbReference type="PROSITE" id="PS51471">
    <property type="entry name" value="FE2OG_OXY"/>
    <property type="match status" value="1"/>
</dbReference>
<evidence type="ECO:0000256" key="2">
    <source>
        <dbReference type="ARBA" id="ARBA00022723"/>
    </source>
</evidence>
<evidence type="ECO:0000313" key="8">
    <source>
        <dbReference type="EMBL" id="PWG02709.1"/>
    </source>
</evidence>
<dbReference type="InterPro" id="IPR006620">
    <property type="entry name" value="Pro_4_hyd_alph"/>
</dbReference>
<dbReference type="GO" id="GO:0051213">
    <property type="term" value="F:dioxygenase activity"/>
    <property type="evidence" value="ECO:0007669"/>
    <property type="project" value="UniProtKB-KW"/>
</dbReference>
<dbReference type="Pfam" id="PF13640">
    <property type="entry name" value="2OG-FeII_Oxy_3"/>
    <property type="match status" value="1"/>
</dbReference>
<keyword evidence="9" id="KW-1185">Reference proteome</keyword>
<keyword evidence="6" id="KW-0408">Iron</keyword>
<dbReference type="InterPro" id="IPR005123">
    <property type="entry name" value="Oxoglu/Fe-dep_dioxygenase_dom"/>
</dbReference>
<dbReference type="Proteomes" id="UP000245916">
    <property type="component" value="Unassembled WGS sequence"/>
</dbReference>
<dbReference type="InterPro" id="IPR044862">
    <property type="entry name" value="Pro_4_hyd_alph_FE2OG_OXY"/>
</dbReference>
<feature type="domain" description="Fe2OG dioxygenase" evidence="7">
    <location>
        <begin position="99"/>
        <end position="208"/>
    </location>
</feature>
<organism evidence="8 9">
    <name type="scientific">Allosphingosinicella humi</name>
    <dbReference type="NCBI Taxonomy" id="2068657"/>
    <lineage>
        <taxon>Bacteria</taxon>
        <taxon>Pseudomonadati</taxon>
        <taxon>Pseudomonadota</taxon>
        <taxon>Alphaproteobacteria</taxon>
        <taxon>Sphingomonadales</taxon>
        <taxon>Sphingomonadaceae</taxon>
        <taxon>Allosphingosinicella</taxon>
    </lineage>
</organism>
<dbReference type="PANTHER" id="PTHR10869:SF246">
    <property type="entry name" value="TRANSMEMBRANE PROLYL 4-HYDROXYLASE"/>
    <property type="match status" value="1"/>
</dbReference>
<dbReference type="PANTHER" id="PTHR10869">
    <property type="entry name" value="PROLYL 4-HYDROXYLASE ALPHA SUBUNIT"/>
    <property type="match status" value="1"/>
</dbReference>
<evidence type="ECO:0000256" key="1">
    <source>
        <dbReference type="ARBA" id="ARBA00001961"/>
    </source>
</evidence>
<comment type="caution">
    <text evidence="8">The sequence shown here is derived from an EMBL/GenBank/DDBJ whole genome shotgun (WGS) entry which is preliminary data.</text>
</comment>
<dbReference type="GO" id="GO:0016705">
    <property type="term" value="F:oxidoreductase activity, acting on paired donors, with incorporation or reduction of molecular oxygen"/>
    <property type="evidence" value="ECO:0007669"/>
    <property type="project" value="InterPro"/>
</dbReference>
<evidence type="ECO:0000259" key="7">
    <source>
        <dbReference type="PROSITE" id="PS51471"/>
    </source>
</evidence>
<dbReference type="SMART" id="SM00702">
    <property type="entry name" value="P4Hc"/>
    <property type="match status" value="1"/>
</dbReference>
<dbReference type="EMBL" id="QFFF01000001">
    <property type="protein sequence ID" value="PWG02709.1"/>
    <property type="molecule type" value="Genomic_DNA"/>
</dbReference>
<reference evidence="8 9" key="1">
    <citation type="submission" date="2018-05" db="EMBL/GenBank/DDBJ databases">
        <title>Genome of Sphingosinicella humi QZX222.</title>
        <authorList>
            <person name="Qiao Z."/>
            <person name="Wang G."/>
        </authorList>
    </citation>
    <scope>NUCLEOTIDE SEQUENCE [LARGE SCALE GENOMIC DNA]</scope>
    <source>
        <strain evidence="8 9">QZX222</strain>
    </source>
</reference>